<comment type="caution">
    <text evidence="1">The sequence shown here is derived from an EMBL/GenBank/DDBJ whole genome shotgun (WGS) entry which is preliminary data.</text>
</comment>
<proteinExistence type="predicted"/>
<reference evidence="1" key="1">
    <citation type="submission" date="2019-11" db="EMBL/GenBank/DDBJ databases">
        <title>Nori genome reveals adaptations in red seaweeds to the harsh intertidal environment.</title>
        <authorList>
            <person name="Wang D."/>
            <person name="Mao Y."/>
        </authorList>
    </citation>
    <scope>NUCLEOTIDE SEQUENCE</scope>
    <source>
        <tissue evidence="1">Gametophyte</tissue>
    </source>
</reference>
<keyword evidence="2" id="KW-1185">Reference proteome</keyword>
<organism evidence="1 2">
    <name type="scientific">Pyropia yezoensis</name>
    <name type="common">Susabi-nori</name>
    <name type="synonym">Porphyra yezoensis</name>
    <dbReference type="NCBI Taxonomy" id="2788"/>
    <lineage>
        <taxon>Eukaryota</taxon>
        <taxon>Rhodophyta</taxon>
        <taxon>Bangiophyceae</taxon>
        <taxon>Bangiales</taxon>
        <taxon>Bangiaceae</taxon>
        <taxon>Pyropia</taxon>
    </lineage>
</organism>
<protein>
    <submittedName>
        <fullName evidence="1">Uncharacterized protein</fullName>
    </submittedName>
</protein>
<accession>A0ACC3CJ22</accession>
<evidence type="ECO:0000313" key="2">
    <source>
        <dbReference type="Proteomes" id="UP000798662"/>
    </source>
</evidence>
<gene>
    <name evidence="1" type="ORF">I4F81_012575</name>
</gene>
<dbReference type="EMBL" id="CM020620">
    <property type="protein sequence ID" value="KAK1870113.1"/>
    <property type="molecule type" value="Genomic_DNA"/>
</dbReference>
<name>A0ACC3CJ22_PYRYE</name>
<dbReference type="Proteomes" id="UP000798662">
    <property type="component" value="Chromosome 3"/>
</dbReference>
<evidence type="ECO:0000313" key="1">
    <source>
        <dbReference type="EMBL" id="KAK1870113.1"/>
    </source>
</evidence>
<sequence length="247" mass="26349">MRPRLGRRRHELLRASIATAAATPVGEAASAAVARQRGRQGGGNEANAADVHEGAALEGWLARRRFWPRRQARGGGGGGRCGGRTGVRRRSRSRAPGGAASAGRSWGRGGGGERPPLTFRPVCAHVAPRKRRLWHGAARTRDGTAGRCPCLVAGGRRWLLGGVGTAGRGGWLQRGLLAALSRPCFGHQAARVPRLTMPPRHSRHPPSRGTTSTARWLAPTPPAIPWERSARRRVGQTCGLQGGCRWN</sequence>